<sequence length="248" mass="26816">MAAENPSSPTTPPAVRSLVTEEDDPEIYISEELMQATWSPKSVCIIDENSDECSSRTSHASLSLEEAAQSDIGDAESEEADTRRLACNLGSASQEERGAIFTGSATTSPPASPTVPLSFSSTEILSPDELMQQLKDSFATSPGGSGSTVDLAVAKVFELAVAMRPSERGYKTLLQMAEWLSDEGQHTKAVTCLQKAVDCAPYSCIRARFRLGNQMFTLQKFEEAARHFSEVAHLVRRLLVLLCPPAPE</sequence>
<gene>
    <name evidence="2" type="ORF">CYMTET_32487</name>
</gene>
<keyword evidence="3" id="KW-1185">Reference proteome</keyword>
<dbReference type="Proteomes" id="UP001190700">
    <property type="component" value="Unassembled WGS sequence"/>
</dbReference>
<feature type="region of interest" description="Disordered" evidence="1">
    <location>
        <begin position="1"/>
        <end position="23"/>
    </location>
</feature>
<proteinExistence type="predicted"/>
<feature type="region of interest" description="Disordered" evidence="1">
    <location>
        <begin position="50"/>
        <end position="79"/>
    </location>
</feature>
<comment type="caution">
    <text evidence="2">The sequence shown here is derived from an EMBL/GenBank/DDBJ whole genome shotgun (WGS) entry which is preliminary data.</text>
</comment>
<dbReference type="InterPro" id="IPR011990">
    <property type="entry name" value="TPR-like_helical_dom_sf"/>
</dbReference>
<protein>
    <recommendedName>
        <fullName evidence="4">Tetratricopeptide repeat-containing protein</fullName>
    </recommendedName>
</protein>
<evidence type="ECO:0000313" key="3">
    <source>
        <dbReference type="Proteomes" id="UP001190700"/>
    </source>
</evidence>
<dbReference type="SUPFAM" id="SSF48452">
    <property type="entry name" value="TPR-like"/>
    <property type="match status" value="1"/>
</dbReference>
<dbReference type="AlphaFoldDB" id="A0AAE0KRT6"/>
<feature type="non-terminal residue" evidence="2">
    <location>
        <position position="248"/>
    </location>
</feature>
<dbReference type="EMBL" id="LGRX02019514">
    <property type="protein sequence ID" value="KAK3258466.1"/>
    <property type="molecule type" value="Genomic_DNA"/>
</dbReference>
<name>A0AAE0KRT6_9CHLO</name>
<reference evidence="2 3" key="1">
    <citation type="journal article" date="2015" name="Genome Biol. Evol.">
        <title>Comparative Genomics of a Bacterivorous Green Alga Reveals Evolutionary Causalities and Consequences of Phago-Mixotrophic Mode of Nutrition.</title>
        <authorList>
            <person name="Burns J.A."/>
            <person name="Paasch A."/>
            <person name="Narechania A."/>
            <person name="Kim E."/>
        </authorList>
    </citation>
    <scope>NUCLEOTIDE SEQUENCE [LARGE SCALE GENOMIC DNA]</scope>
    <source>
        <strain evidence="2 3">PLY_AMNH</strain>
    </source>
</reference>
<dbReference type="Gene3D" id="1.25.40.10">
    <property type="entry name" value="Tetratricopeptide repeat domain"/>
    <property type="match status" value="1"/>
</dbReference>
<organism evidence="2 3">
    <name type="scientific">Cymbomonas tetramitiformis</name>
    <dbReference type="NCBI Taxonomy" id="36881"/>
    <lineage>
        <taxon>Eukaryota</taxon>
        <taxon>Viridiplantae</taxon>
        <taxon>Chlorophyta</taxon>
        <taxon>Pyramimonadophyceae</taxon>
        <taxon>Pyramimonadales</taxon>
        <taxon>Pyramimonadaceae</taxon>
        <taxon>Cymbomonas</taxon>
    </lineage>
</organism>
<evidence type="ECO:0008006" key="4">
    <source>
        <dbReference type="Google" id="ProtNLM"/>
    </source>
</evidence>
<evidence type="ECO:0000256" key="1">
    <source>
        <dbReference type="SAM" id="MobiDB-lite"/>
    </source>
</evidence>
<accession>A0AAE0KRT6</accession>
<evidence type="ECO:0000313" key="2">
    <source>
        <dbReference type="EMBL" id="KAK3258466.1"/>
    </source>
</evidence>